<dbReference type="InterPro" id="IPR036388">
    <property type="entry name" value="WH-like_DNA-bd_sf"/>
</dbReference>
<dbReference type="PROSITE" id="PS51077">
    <property type="entry name" value="HTH_ICLR"/>
    <property type="match status" value="1"/>
</dbReference>
<dbReference type="GO" id="GO:0045892">
    <property type="term" value="P:negative regulation of DNA-templated transcription"/>
    <property type="evidence" value="ECO:0007669"/>
    <property type="project" value="TreeGrafter"/>
</dbReference>
<dbReference type="RefSeq" id="WP_081760473.1">
    <property type="nucleotide sequence ID" value="NZ_NEVT01000005.1"/>
</dbReference>
<dbReference type="InterPro" id="IPR050707">
    <property type="entry name" value="HTH_MetabolicPath_Reg"/>
</dbReference>
<dbReference type="Gene3D" id="1.10.10.10">
    <property type="entry name" value="Winged helix-like DNA-binding domain superfamily/Winged helix DNA-binding domain"/>
    <property type="match status" value="1"/>
</dbReference>
<dbReference type="InterPro" id="IPR014757">
    <property type="entry name" value="Tscrpt_reg_IclR_C"/>
</dbReference>
<reference evidence="7" key="1">
    <citation type="submission" date="2017-05" db="EMBL/GenBank/DDBJ databases">
        <title>Complete and WGS of Bordetella genogroups.</title>
        <authorList>
            <person name="Spilker T."/>
            <person name="Lipuma J."/>
        </authorList>
    </citation>
    <scope>NUCLEOTIDE SEQUENCE [LARGE SCALE GENOMIC DNA]</scope>
    <source>
        <strain evidence="7">AU8256</strain>
    </source>
</reference>
<evidence type="ECO:0008006" key="8">
    <source>
        <dbReference type="Google" id="ProtNLM"/>
    </source>
</evidence>
<evidence type="ECO:0000256" key="3">
    <source>
        <dbReference type="ARBA" id="ARBA00023163"/>
    </source>
</evidence>
<dbReference type="SUPFAM" id="SSF46785">
    <property type="entry name" value="Winged helix' DNA-binding domain"/>
    <property type="match status" value="1"/>
</dbReference>
<evidence type="ECO:0000259" key="4">
    <source>
        <dbReference type="PROSITE" id="PS51077"/>
    </source>
</evidence>
<dbReference type="InterPro" id="IPR036390">
    <property type="entry name" value="WH_DNA-bd_sf"/>
</dbReference>
<dbReference type="PROSITE" id="PS51078">
    <property type="entry name" value="ICLR_ED"/>
    <property type="match status" value="1"/>
</dbReference>
<dbReference type="GO" id="GO:0003677">
    <property type="term" value="F:DNA binding"/>
    <property type="evidence" value="ECO:0007669"/>
    <property type="project" value="UniProtKB-KW"/>
</dbReference>
<dbReference type="SMART" id="SM00346">
    <property type="entry name" value="HTH_ICLR"/>
    <property type="match status" value="1"/>
</dbReference>
<feature type="domain" description="HTH iclR-type" evidence="4">
    <location>
        <begin position="12"/>
        <end position="73"/>
    </location>
</feature>
<dbReference type="GO" id="GO:0003700">
    <property type="term" value="F:DNA-binding transcription factor activity"/>
    <property type="evidence" value="ECO:0007669"/>
    <property type="project" value="TreeGrafter"/>
</dbReference>
<dbReference type="PANTHER" id="PTHR30136:SF35">
    <property type="entry name" value="HTH-TYPE TRANSCRIPTIONAL REGULATOR RV1719"/>
    <property type="match status" value="1"/>
</dbReference>
<accession>A0A261VVC0</accession>
<dbReference type="Proteomes" id="UP000215633">
    <property type="component" value="Unassembled WGS sequence"/>
</dbReference>
<proteinExistence type="predicted"/>
<dbReference type="EMBL" id="NEVT01000005">
    <property type="protein sequence ID" value="OZI78046.1"/>
    <property type="molecule type" value="Genomic_DNA"/>
</dbReference>
<evidence type="ECO:0000313" key="6">
    <source>
        <dbReference type="EMBL" id="OZI78046.1"/>
    </source>
</evidence>
<keyword evidence="1" id="KW-0805">Transcription regulation</keyword>
<evidence type="ECO:0000256" key="2">
    <source>
        <dbReference type="ARBA" id="ARBA00023125"/>
    </source>
</evidence>
<dbReference type="InterPro" id="IPR005471">
    <property type="entry name" value="Tscrpt_reg_IclR_N"/>
</dbReference>
<evidence type="ECO:0000313" key="7">
    <source>
        <dbReference type="Proteomes" id="UP000215633"/>
    </source>
</evidence>
<keyword evidence="3" id="KW-0804">Transcription</keyword>
<protein>
    <recommendedName>
        <fullName evidence="8">IclR family transcriptional regulator</fullName>
    </recommendedName>
</protein>
<evidence type="ECO:0000256" key="1">
    <source>
        <dbReference type="ARBA" id="ARBA00023015"/>
    </source>
</evidence>
<organism evidence="6 7">
    <name type="scientific">Bordetella genomosp. 2</name>
    <dbReference type="NCBI Taxonomy" id="1983456"/>
    <lineage>
        <taxon>Bacteria</taxon>
        <taxon>Pseudomonadati</taxon>
        <taxon>Pseudomonadota</taxon>
        <taxon>Betaproteobacteria</taxon>
        <taxon>Burkholderiales</taxon>
        <taxon>Alcaligenaceae</taxon>
        <taxon>Bordetella</taxon>
    </lineage>
</organism>
<sequence>MAERSGSGVRALSSVLKTLAVLDLLGASDRPLKLAELVAAQGGNRATVYQRLVTLIEAGWVEVDEDGAYRLTLHAARVGEAAFDQASLGERATAVLQELVYASGETASLAVISGAQVVLAKRVEAKGMLRADVHVGTTFSLEISASGRVLSAYAEPAMQQYLRDQGAALPDPGVMADVVAQGYAVSSGLEIPGILALAVPVLNRLGKCVAALSLVMPATRFDIQRLLPPLQAAAGKLNSLLAGATQGEGGRAGE</sequence>
<name>A0A261VVC0_9BORD</name>
<keyword evidence="2" id="KW-0238">DNA-binding</keyword>
<dbReference type="Pfam" id="PF09339">
    <property type="entry name" value="HTH_IclR"/>
    <property type="match status" value="1"/>
</dbReference>
<dbReference type="InterPro" id="IPR029016">
    <property type="entry name" value="GAF-like_dom_sf"/>
</dbReference>
<feature type="domain" description="IclR-ED" evidence="5">
    <location>
        <begin position="74"/>
        <end position="243"/>
    </location>
</feature>
<dbReference type="AlphaFoldDB" id="A0A261VVC0"/>
<evidence type="ECO:0000259" key="5">
    <source>
        <dbReference type="PROSITE" id="PS51078"/>
    </source>
</evidence>
<dbReference type="Pfam" id="PF01614">
    <property type="entry name" value="IclR_C"/>
    <property type="match status" value="1"/>
</dbReference>
<dbReference type="Gene3D" id="3.30.450.40">
    <property type="match status" value="1"/>
</dbReference>
<keyword evidence="7" id="KW-1185">Reference proteome</keyword>
<dbReference type="PANTHER" id="PTHR30136">
    <property type="entry name" value="HELIX-TURN-HELIX TRANSCRIPTIONAL REGULATOR, ICLR FAMILY"/>
    <property type="match status" value="1"/>
</dbReference>
<gene>
    <name evidence="6" type="ORF">CAL24_10120</name>
</gene>
<comment type="caution">
    <text evidence="6">The sequence shown here is derived from an EMBL/GenBank/DDBJ whole genome shotgun (WGS) entry which is preliminary data.</text>
</comment>
<dbReference type="SUPFAM" id="SSF55781">
    <property type="entry name" value="GAF domain-like"/>
    <property type="match status" value="1"/>
</dbReference>